<name>A1BGE3_CHLPD</name>
<reference evidence="1 2" key="1">
    <citation type="submission" date="2006-12" db="EMBL/GenBank/DDBJ databases">
        <title>Complete sequence of Chlorobium phaeobacteroides DSM 266.</title>
        <authorList>
            <consortium name="US DOE Joint Genome Institute"/>
            <person name="Copeland A."/>
            <person name="Lucas S."/>
            <person name="Lapidus A."/>
            <person name="Barry K."/>
            <person name="Detter J.C."/>
            <person name="Glavina del Rio T."/>
            <person name="Hammon N."/>
            <person name="Israni S."/>
            <person name="Pitluck S."/>
            <person name="Goltsman E."/>
            <person name="Schmutz J."/>
            <person name="Larimer F."/>
            <person name="Land M."/>
            <person name="Hauser L."/>
            <person name="Mikhailova N."/>
            <person name="Li T."/>
            <person name="Overmann J."/>
            <person name="Bryant D.A."/>
            <person name="Richardson P."/>
        </authorList>
    </citation>
    <scope>NUCLEOTIDE SEQUENCE [LARGE SCALE GENOMIC DNA]</scope>
    <source>
        <strain evidence="1 2">DSM 266</strain>
    </source>
</reference>
<organism evidence="1 2">
    <name type="scientific">Chlorobium phaeobacteroides (strain DSM 266 / SMG 266 / 2430)</name>
    <dbReference type="NCBI Taxonomy" id="290317"/>
    <lineage>
        <taxon>Bacteria</taxon>
        <taxon>Pseudomonadati</taxon>
        <taxon>Chlorobiota</taxon>
        <taxon>Chlorobiia</taxon>
        <taxon>Chlorobiales</taxon>
        <taxon>Chlorobiaceae</taxon>
        <taxon>Chlorobium/Pelodictyon group</taxon>
        <taxon>Chlorobium</taxon>
    </lineage>
</organism>
<dbReference type="STRING" id="290317.Cpha266_1442"/>
<dbReference type="EMBL" id="CP000492">
    <property type="protein sequence ID" value="ABL65470.1"/>
    <property type="molecule type" value="Genomic_DNA"/>
</dbReference>
<protein>
    <submittedName>
        <fullName evidence="1">Uncharacterized protein</fullName>
    </submittedName>
</protein>
<dbReference type="Proteomes" id="UP000008701">
    <property type="component" value="Chromosome"/>
</dbReference>
<accession>A1BGE3</accession>
<keyword evidence="2" id="KW-1185">Reference proteome</keyword>
<dbReference type="KEGG" id="cph:Cpha266_1442"/>
<evidence type="ECO:0000313" key="2">
    <source>
        <dbReference type="Proteomes" id="UP000008701"/>
    </source>
</evidence>
<dbReference type="RefSeq" id="WP_011745286.1">
    <property type="nucleotide sequence ID" value="NC_008639.1"/>
</dbReference>
<dbReference type="OrthoDB" id="489140at2"/>
<dbReference type="AlphaFoldDB" id="A1BGE3"/>
<sequence length="70" mass="7778">MTTLLEQAVNRVKPFSDNDQNAIAVLILEGINDDFRWDKSFSSCQDALAMLTDEADEEICAGKCEVLDPL</sequence>
<gene>
    <name evidence="1" type="ordered locus">Cpha266_1442</name>
</gene>
<evidence type="ECO:0000313" key="1">
    <source>
        <dbReference type="EMBL" id="ABL65470.1"/>
    </source>
</evidence>
<proteinExistence type="predicted"/>
<dbReference type="HOGENOM" id="CLU_189892_1_0_10"/>